<name>A0A1X0WCZ9_9GAMM</name>
<dbReference type="InterPro" id="IPR000182">
    <property type="entry name" value="GNAT_dom"/>
</dbReference>
<proteinExistence type="predicted"/>
<organism evidence="4 5">
    <name type="scientific">Rouxiella badensis</name>
    <dbReference type="NCBI Taxonomy" id="1646377"/>
    <lineage>
        <taxon>Bacteria</taxon>
        <taxon>Pseudomonadati</taxon>
        <taxon>Pseudomonadota</taxon>
        <taxon>Gammaproteobacteria</taxon>
        <taxon>Enterobacterales</taxon>
        <taxon>Yersiniaceae</taxon>
        <taxon>Rouxiella</taxon>
    </lineage>
</organism>
<accession>A0A1X0WCZ9</accession>
<dbReference type="InterPro" id="IPR016181">
    <property type="entry name" value="Acyl_CoA_acyltransferase"/>
</dbReference>
<dbReference type="Gene3D" id="3.40.630.30">
    <property type="match status" value="1"/>
</dbReference>
<dbReference type="AlphaFoldDB" id="A0A1X0WCZ9"/>
<evidence type="ECO:0000313" key="4">
    <source>
        <dbReference type="EMBL" id="ORJ24621.1"/>
    </source>
</evidence>
<dbReference type="InterPro" id="IPR050832">
    <property type="entry name" value="Bact_Acetyltransf"/>
</dbReference>
<dbReference type="PANTHER" id="PTHR43877:SF2">
    <property type="entry name" value="AMINOALKYLPHOSPHONATE N-ACETYLTRANSFERASE-RELATED"/>
    <property type="match status" value="1"/>
</dbReference>
<comment type="caution">
    <text evidence="4">The sequence shown here is derived from an EMBL/GenBank/DDBJ whole genome shotgun (WGS) entry which is preliminary data.</text>
</comment>
<dbReference type="PANTHER" id="PTHR43877">
    <property type="entry name" value="AMINOALKYLPHOSPHONATE N-ACETYLTRANSFERASE-RELATED-RELATED"/>
    <property type="match status" value="1"/>
</dbReference>
<dbReference type="EMBL" id="MRWE01000026">
    <property type="protein sequence ID" value="ORJ24621.1"/>
    <property type="molecule type" value="Genomic_DNA"/>
</dbReference>
<protein>
    <submittedName>
        <fullName evidence="4">GNAT family N-acetyltransferase</fullName>
    </submittedName>
</protein>
<reference evidence="4 5" key="1">
    <citation type="journal article" date="2017" name="Int. J. Syst. Evol. Microbiol.">
        <title>Rouxiella badensis sp. nov. and Rouxiella silvae sp. nov. isolated from peat bog soil in Germany and emendation of the genus description.</title>
        <authorList>
            <person name="Le Fleche-Mateos A."/>
            <person name="Kugler J.H."/>
            <person name="Hansen S.H."/>
            <person name="Syldatk C."/>
            <person name="Hausmann R."/>
            <person name="Lomprez F."/>
            <person name="Vandenbogaert M."/>
            <person name="Manuguerra J.C."/>
            <person name="Grimont P.A."/>
        </authorList>
    </citation>
    <scope>NUCLEOTIDE SEQUENCE [LARGE SCALE GENOMIC DNA]</scope>
    <source>
        <strain evidence="4 5">DSM 100043</strain>
    </source>
</reference>
<evidence type="ECO:0000259" key="3">
    <source>
        <dbReference type="PROSITE" id="PS51186"/>
    </source>
</evidence>
<keyword evidence="5" id="KW-1185">Reference proteome</keyword>
<dbReference type="PROSITE" id="PS51186">
    <property type="entry name" value="GNAT"/>
    <property type="match status" value="1"/>
</dbReference>
<evidence type="ECO:0000256" key="2">
    <source>
        <dbReference type="ARBA" id="ARBA00023315"/>
    </source>
</evidence>
<evidence type="ECO:0000313" key="5">
    <source>
        <dbReference type="Proteomes" id="UP000192536"/>
    </source>
</evidence>
<evidence type="ECO:0000256" key="1">
    <source>
        <dbReference type="ARBA" id="ARBA00022679"/>
    </source>
</evidence>
<gene>
    <name evidence="4" type="ORF">BS640_15275</name>
</gene>
<sequence length="158" mass="17663">MPVSIISLTTVLDARFIALVSQLDAYQSVLYPAESDYSMPLDQMAAFEHYPFIAEIDGVAVGCACLFICANGLAEVKRVYVNPDYRGQRIAERLMDAVESQARQLELPSLYLETGVDHHAAIGLYQKCGFTLTECFGDYQYDPLSVYMVKVLAYRQVV</sequence>
<dbReference type="CDD" id="cd04301">
    <property type="entry name" value="NAT_SF"/>
    <property type="match status" value="1"/>
</dbReference>
<dbReference type="Pfam" id="PF00583">
    <property type="entry name" value="Acetyltransf_1"/>
    <property type="match status" value="1"/>
</dbReference>
<keyword evidence="1 4" id="KW-0808">Transferase</keyword>
<dbReference type="Proteomes" id="UP000192536">
    <property type="component" value="Unassembled WGS sequence"/>
</dbReference>
<dbReference type="GeneID" id="93567396"/>
<keyword evidence="2" id="KW-0012">Acyltransferase</keyword>
<feature type="domain" description="N-acetyltransferase" evidence="3">
    <location>
        <begin position="9"/>
        <end position="153"/>
    </location>
</feature>
<dbReference type="SUPFAM" id="SSF55729">
    <property type="entry name" value="Acyl-CoA N-acyltransferases (Nat)"/>
    <property type="match status" value="1"/>
</dbReference>
<dbReference type="GO" id="GO:0016747">
    <property type="term" value="F:acyltransferase activity, transferring groups other than amino-acyl groups"/>
    <property type="evidence" value="ECO:0007669"/>
    <property type="project" value="InterPro"/>
</dbReference>
<dbReference type="RefSeq" id="WP_017491411.1">
    <property type="nucleotide sequence ID" value="NZ_CAUQAZ010000003.1"/>
</dbReference>
<dbReference type="STRING" id="1646377.BS640_15275"/>